<dbReference type="OrthoDB" id="9793451at2"/>
<keyword evidence="2" id="KW-0238">DNA-binding</keyword>
<reference evidence="5 6" key="1">
    <citation type="submission" date="2018-11" db="EMBL/GenBank/DDBJ databases">
        <authorList>
            <person name="Zhou Z."/>
            <person name="Wang G."/>
        </authorList>
    </citation>
    <scope>NUCLEOTIDE SEQUENCE [LARGE SCALE GENOMIC DNA]</scope>
    <source>
        <strain evidence="5 6">KCTC52004</strain>
    </source>
</reference>
<feature type="domain" description="HTH araC/xylS-type" evidence="4">
    <location>
        <begin position="183"/>
        <end position="281"/>
    </location>
</feature>
<dbReference type="PROSITE" id="PS01124">
    <property type="entry name" value="HTH_ARAC_FAMILY_2"/>
    <property type="match status" value="1"/>
</dbReference>
<evidence type="ECO:0000256" key="1">
    <source>
        <dbReference type="ARBA" id="ARBA00023015"/>
    </source>
</evidence>
<evidence type="ECO:0000256" key="3">
    <source>
        <dbReference type="ARBA" id="ARBA00023163"/>
    </source>
</evidence>
<sequence length="285" mass="32647">MQTVESLLTYNRQNSKLAIRLISPAFGHLPSEMAQQYGLTHRKPHYFFLFMLKGHTRHGVDLQQFDVKANELLFILPHQIHRLPATKEGTDYFKLGFDENCLSRLPKHYAFLVNPFNSQKIPFSAAATARLKAIFEILLNLLSTVDTDPELILAHLNSLLAEINSAYFSTDKSPADDNLTNYIRFKLFVEDNLTAHPTIPEIAQKLALNTNRLYTLVKHYSGRSPKEFIISRLILEAKRRLYYAESSTKELAYDLGFNDPDYFSRLFKKVTGQTIATFVQDLSGN</sequence>
<organism evidence="5 6">
    <name type="scientific">Larkinella rosea</name>
    <dbReference type="NCBI Taxonomy" id="2025312"/>
    <lineage>
        <taxon>Bacteria</taxon>
        <taxon>Pseudomonadati</taxon>
        <taxon>Bacteroidota</taxon>
        <taxon>Cytophagia</taxon>
        <taxon>Cytophagales</taxon>
        <taxon>Spirosomataceae</taxon>
        <taxon>Larkinella</taxon>
    </lineage>
</organism>
<evidence type="ECO:0000313" key="6">
    <source>
        <dbReference type="Proteomes" id="UP000271925"/>
    </source>
</evidence>
<dbReference type="PANTHER" id="PTHR43280:SF32">
    <property type="entry name" value="TRANSCRIPTIONAL REGULATORY PROTEIN"/>
    <property type="match status" value="1"/>
</dbReference>
<keyword evidence="3" id="KW-0804">Transcription</keyword>
<gene>
    <name evidence="5" type="ORF">EHT25_31290</name>
</gene>
<evidence type="ECO:0000259" key="4">
    <source>
        <dbReference type="PROSITE" id="PS01124"/>
    </source>
</evidence>
<evidence type="ECO:0000256" key="2">
    <source>
        <dbReference type="ARBA" id="ARBA00023125"/>
    </source>
</evidence>
<dbReference type="SUPFAM" id="SSF46689">
    <property type="entry name" value="Homeodomain-like"/>
    <property type="match status" value="1"/>
</dbReference>
<dbReference type="GO" id="GO:0003700">
    <property type="term" value="F:DNA-binding transcription factor activity"/>
    <property type="evidence" value="ECO:0007669"/>
    <property type="project" value="InterPro"/>
</dbReference>
<dbReference type="InterPro" id="IPR009057">
    <property type="entry name" value="Homeodomain-like_sf"/>
</dbReference>
<dbReference type="SUPFAM" id="SSF51215">
    <property type="entry name" value="Regulatory protein AraC"/>
    <property type="match status" value="1"/>
</dbReference>
<dbReference type="InterPro" id="IPR018060">
    <property type="entry name" value="HTH_AraC"/>
</dbReference>
<dbReference type="InterPro" id="IPR003313">
    <property type="entry name" value="AraC-bd"/>
</dbReference>
<dbReference type="SMART" id="SM00342">
    <property type="entry name" value="HTH_ARAC"/>
    <property type="match status" value="1"/>
</dbReference>
<keyword evidence="1" id="KW-0805">Transcription regulation</keyword>
<dbReference type="GO" id="GO:0043565">
    <property type="term" value="F:sequence-specific DNA binding"/>
    <property type="evidence" value="ECO:0007669"/>
    <property type="project" value="InterPro"/>
</dbReference>
<dbReference type="PANTHER" id="PTHR43280">
    <property type="entry name" value="ARAC-FAMILY TRANSCRIPTIONAL REGULATOR"/>
    <property type="match status" value="1"/>
</dbReference>
<comment type="caution">
    <text evidence="5">The sequence shown here is derived from an EMBL/GenBank/DDBJ whole genome shotgun (WGS) entry which is preliminary data.</text>
</comment>
<proteinExistence type="predicted"/>
<keyword evidence="6" id="KW-1185">Reference proteome</keyword>
<name>A0A3P1B9G7_9BACT</name>
<dbReference type="Proteomes" id="UP000271925">
    <property type="component" value="Unassembled WGS sequence"/>
</dbReference>
<dbReference type="InterPro" id="IPR037923">
    <property type="entry name" value="HTH-like"/>
</dbReference>
<dbReference type="RefSeq" id="WP_124879404.1">
    <property type="nucleotide sequence ID" value="NZ_RQJO01000017.1"/>
</dbReference>
<dbReference type="Pfam" id="PF02311">
    <property type="entry name" value="AraC_binding"/>
    <property type="match status" value="1"/>
</dbReference>
<dbReference type="Pfam" id="PF12833">
    <property type="entry name" value="HTH_18"/>
    <property type="match status" value="1"/>
</dbReference>
<accession>A0A3P1B9G7</accession>
<dbReference type="Gene3D" id="1.10.10.60">
    <property type="entry name" value="Homeodomain-like"/>
    <property type="match status" value="1"/>
</dbReference>
<dbReference type="EMBL" id="RQJO01000017">
    <property type="protein sequence ID" value="RRA97541.1"/>
    <property type="molecule type" value="Genomic_DNA"/>
</dbReference>
<dbReference type="AlphaFoldDB" id="A0A3P1B9G7"/>
<protein>
    <submittedName>
        <fullName evidence="5">Helix-turn-helix domain-containing protein</fullName>
    </submittedName>
</protein>
<evidence type="ECO:0000313" key="5">
    <source>
        <dbReference type="EMBL" id="RRA97541.1"/>
    </source>
</evidence>